<organism evidence="1 2">
    <name type="scientific">Penicillium daleae</name>
    <dbReference type="NCBI Taxonomy" id="63821"/>
    <lineage>
        <taxon>Eukaryota</taxon>
        <taxon>Fungi</taxon>
        <taxon>Dikarya</taxon>
        <taxon>Ascomycota</taxon>
        <taxon>Pezizomycotina</taxon>
        <taxon>Eurotiomycetes</taxon>
        <taxon>Eurotiomycetidae</taxon>
        <taxon>Eurotiales</taxon>
        <taxon>Aspergillaceae</taxon>
        <taxon>Penicillium</taxon>
    </lineage>
</organism>
<reference evidence="1" key="2">
    <citation type="journal article" date="2023" name="IMA Fungus">
        <title>Comparative genomic study of the Penicillium genus elucidates a diverse pangenome and 15 lateral gene transfer events.</title>
        <authorList>
            <person name="Petersen C."/>
            <person name="Sorensen T."/>
            <person name="Nielsen M.R."/>
            <person name="Sondergaard T.E."/>
            <person name="Sorensen J.L."/>
            <person name="Fitzpatrick D.A."/>
            <person name="Frisvad J.C."/>
            <person name="Nielsen K.L."/>
        </authorList>
    </citation>
    <scope>NUCLEOTIDE SEQUENCE</scope>
    <source>
        <strain evidence="1">IBT 16125</strain>
    </source>
</reference>
<dbReference type="GeneID" id="81598679"/>
<proteinExistence type="predicted"/>
<evidence type="ECO:0000313" key="1">
    <source>
        <dbReference type="EMBL" id="KAJ5454098.1"/>
    </source>
</evidence>
<dbReference type="RefSeq" id="XP_056767054.1">
    <property type="nucleotide sequence ID" value="XM_056908436.1"/>
</dbReference>
<protein>
    <recommendedName>
        <fullName evidence="3">AB hydrolase-1 domain-containing protein</fullName>
    </recommendedName>
</protein>
<sequence length="102" mass="11304">MSNPTLILAPGAWYLPTAFDLIIDKLPEYRCRTVTFPSIQSATRISDLQPNIDAVQFIVDQEEEDGHDIVVILHSWAGLPVSSALDGLSKSERQAKGRKRAL</sequence>
<dbReference type="Gene3D" id="3.40.50.1820">
    <property type="entry name" value="alpha/beta hydrolase"/>
    <property type="match status" value="1"/>
</dbReference>
<dbReference type="InterPro" id="IPR029058">
    <property type="entry name" value="AB_hydrolase_fold"/>
</dbReference>
<dbReference type="PANTHER" id="PTHR37017">
    <property type="entry name" value="AB HYDROLASE-1 DOMAIN-CONTAINING PROTEIN-RELATED"/>
    <property type="match status" value="1"/>
</dbReference>
<accession>A0AAD6C7G7</accession>
<evidence type="ECO:0000313" key="2">
    <source>
        <dbReference type="Proteomes" id="UP001213681"/>
    </source>
</evidence>
<dbReference type="AlphaFoldDB" id="A0AAD6C7G7"/>
<dbReference type="EMBL" id="JAPVEA010000005">
    <property type="protein sequence ID" value="KAJ5454098.1"/>
    <property type="molecule type" value="Genomic_DNA"/>
</dbReference>
<dbReference type="Proteomes" id="UP001213681">
    <property type="component" value="Unassembled WGS sequence"/>
</dbReference>
<comment type="caution">
    <text evidence="1">The sequence shown here is derived from an EMBL/GenBank/DDBJ whole genome shotgun (WGS) entry which is preliminary data.</text>
</comment>
<dbReference type="GO" id="GO:0017000">
    <property type="term" value="P:antibiotic biosynthetic process"/>
    <property type="evidence" value="ECO:0007669"/>
    <property type="project" value="UniProtKB-ARBA"/>
</dbReference>
<dbReference type="GO" id="GO:0072330">
    <property type="term" value="P:monocarboxylic acid biosynthetic process"/>
    <property type="evidence" value="ECO:0007669"/>
    <property type="project" value="UniProtKB-ARBA"/>
</dbReference>
<keyword evidence="2" id="KW-1185">Reference proteome</keyword>
<dbReference type="PANTHER" id="PTHR37017:SF11">
    <property type="entry name" value="ESTERASE_LIPASE_THIOESTERASE DOMAIN-CONTAINING PROTEIN"/>
    <property type="match status" value="1"/>
</dbReference>
<dbReference type="InterPro" id="IPR052897">
    <property type="entry name" value="Sec-Metab_Biosynth_Hydrolase"/>
</dbReference>
<name>A0AAD6C7G7_9EURO</name>
<evidence type="ECO:0008006" key="3">
    <source>
        <dbReference type="Google" id="ProtNLM"/>
    </source>
</evidence>
<gene>
    <name evidence="1" type="ORF">N7458_005054</name>
</gene>
<reference evidence="1" key="1">
    <citation type="submission" date="2022-12" db="EMBL/GenBank/DDBJ databases">
        <authorList>
            <person name="Petersen C."/>
        </authorList>
    </citation>
    <scope>NUCLEOTIDE SEQUENCE</scope>
    <source>
        <strain evidence="1">IBT 16125</strain>
    </source>
</reference>